<dbReference type="PATRIC" id="fig|246196.56.peg.870"/>
<dbReference type="KEGG" id="msm:MSMEG_0869"/>
<reference evidence="1 2" key="1">
    <citation type="submission" date="2006-10" db="EMBL/GenBank/DDBJ databases">
        <authorList>
            <person name="Fleischmann R.D."/>
            <person name="Dodson R.J."/>
            <person name="Haft D.H."/>
            <person name="Merkel J.S."/>
            <person name="Nelson W.C."/>
            <person name="Fraser C.M."/>
        </authorList>
    </citation>
    <scope>NUCLEOTIDE SEQUENCE [LARGE SCALE GENOMIC DNA]</scope>
    <source>
        <strain evidence="2">ATCC 700084 / mc(2)155</strain>
    </source>
</reference>
<sequence length="132" mass="13793">MFPTLVRGASEGLLCRGVPIRGVPFAPVAPGRKWRGRSALPVEDPLPAVVAPPEVDGEFDAPSLVEPSVLRSCTSAVTDRMVGESGPNSSMTPAPANATLARPADAIGRDKLRSPRALAALCFATFLFIAEL</sequence>
<dbReference type="Proteomes" id="UP000000757">
    <property type="component" value="Chromosome"/>
</dbReference>
<name>A0QQT4_MYCS2</name>
<organism evidence="1 2">
    <name type="scientific">Mycolicibacterium smegmatis (strain ATCC 700084 / mc(2)155)</name>
    <name type="common">Mycobacterium smegmatis</name>
    <dbReference type="NCBI Taxonomy" id="246196"/>
    <lineage>
        <taxon>Bacteria</taxon>
        <taxon>Bacillati</taxon>
        <taxon>Actinomycetota</taxon>
        <taxon>Actinomycetes</taxon>
        <taxon>Mycobacteriales</taxon>
        <taxon>Mycobacteriaceae</taxon>
        <taxon>Mycolicibacterium</taxon>
    </lineage>
</organism>
<dbReference type="PaxDb" id="246196-MSMEI_0849"/>
<evidence type="ECO:0000313" key="1">
    <source>
        <dbReference type="EMBL" id="ABK72260.1"/>
    </source>
</evidence>
<dbReference type="EMBL" id="CP000480">
    <property type="protein sequence ID" value="ABK72260.1"/>
    <property type="molecule type" value="Genomic_DNA"/>
</dbReference>
<dbReference type="KEGG" id="msb:LJ00_04320"/>
<dbReference type="AlphaFoldDB" id="A0QQT4"/>
<gene>
    <name evidence="1" type="ordered locus">MSMEG_0869</name>
</gene>
<proteinExistence type="predicted"/>
<accession>A0QQT4</accession>
<keyword evidence="2" id="KW-1185">Reference proteome</keyword>
<protein>
    <submittedName>
        <fullName evidence="1">Uncharacterized protein</fullName>
    </submittedName>
</protein>
<evidence type="ECO:0000313" key="2">
    <source>
        <dbReference type="Proteomes" id="UP000000757"/>
    </source>
</evidence>